<dbReference type="CDD" id="cd12148">
    <property type="entry name" value="fungal_TF_MHR"/>
    <property type="match status" value="1"/>
</dbReference>
<evidence type="ECO:0000259" key="4">
    <source>
        <dbReference type="SMART" id="SM00906"/>
    </source>
</evidence>
<dbReference type="InterPro" id="IPR007219">
    <property type="entry name" value="XnlR_reg_dom"/>
</dbReference>
<proteinExistence type="predicted"/>
<evidence type="ECO:0000256" key="1">
    <source>
        <dbReference type="ARBA" id="ARBA00004123"/>
    </source>
</evidence>
<dbReference type="Pfam" id="PF04082">
    <property type="entry name" value="Fungal_trans"/>
    <property type="match status" value="1"/>
</dbReference>
<name>A0AA38Y572_9EURO</name>
<dbReference type="PANTHER" id="PTHR31001:SF85">
    <property type="entry name" value="ZN(II)2CYS6 TRANSCRIPTION FACTOR (EUROFUNG)"/>
    <property type="match status" value="1"/>
</dbReference>
<dbReference type="GO" id="GO:0005634">
    <property type="term" value="C:nucleus"/>
    <property type="evidence" value="ECO:0007669"/>
    <property type="project" value="UniProtKB-SubCell"/>
</dbReference>
<evidence type="ECO:0000313" key="6">
    <source>
        <dbReference type="Proteomes" id="UP001172681"/>
    </source>
</evidence>
<dbReference type="AlphaFoldDB" id="A0AA38Y572"/>
<feature type="region of interest" description="Disordered" evidence="3">
    <location>
        <begin position="57"/>
        <end position="86"/>
    </location>
</feature>
<organism evidence="5 6">
    <name type="scientific">Knufia peltigerae</name>
    <dbReference type="NCBI Taxonomy" id="1002370"/>
    <lineage>
        <taxon>Eukaryota</taxon>
        <taxon>Fungi</taxon>
        <taxon>Dikarya</taxon>
        <taxon>Ascomycota</taxon>
        <taxon>Pezizomycotina</taxon>
        <taxon>Eurotiomycetes</taxon>
        <taxon>Chaetothyriomycetidae</taxon>
        <taxon>Chaetothyriales</taxon>
        <taxon>Trichomeriaceae</taxon>
        <taxon>Knufia</taxon>
    </lineage>
</organism>
<dbReference type="GO" id="GO:0003677">
    <property type="term" value="F:DNA binding"/>
    <property type="evidence" value="ECO:0007669"/>
    <property type="project" value="InterPro"/>
</dbReference>
<comment type="caution">
    <text evidence="5">The sequence shown here is derived from an EMBL/GenBank/DDBJ whole genome shotgun (WGS) entry which is preliminary data.</text>
</comment>
<dbReference type="PANTHER" id="PTHR31001">
    <property type="entry name" value="UNCHARACTERIZED TRANSCRIPTIONAL REGULATORY PROTEIN"/>
    <property type="match status" value="1"/>
</dbReference>
<dbReference type="SMART" id="SM00906">
    <property type="entry name" value="Fungal_trans"/>
    <property type="match status" value="1"/>
</dbReference>
<protein>
    <recommendedName>
        <fullName evidence="4">Xylanolytic transcriptional activator regulatory domain-containing protein</fullName>
    </recommendedName>
</protein>
<keyword evidence="6" id="KW-1185">Reference proteome</keyword>
<keyword evidence="2" id="KW-0539">Nucleus</keyword>
<evidence type="ECO:0000256" key="2">
    <source>
        <dbReference type="ARBA" id="ARBA00023242"/>
    </source>
</evidence>
<dbReference type="Proteomes" id="UP001172681">
    <property type="component" value="Unassembled WGS sequence"/>
</dbReference>
<dbReference type="GO" id="GO:0006351">
    <property type="term" value="P:DNA-templated transcription"/>
    <property type="evidence" value="ECO:0007669"/>
    <property type="project" value="InterPro"/>
</dbReference>
<sequence length="672" mass="77573">MGRQCNFLAPVRGKRRRTKLPREGLHARLKRYEKILESYGAKLERPEYENDIDDLETTTRSDSQGVEAIQPPSQERRGVGGLDESRPLLITNEGESRYLDGTMWFTLGHESQDPQKYGLDAFMDGSDIQDSDLAASLAEQHGLLLENDVRFGDVASLHPPVNILPKFQEVYTDRVDPLLKILHLRTFWPLLTEVVREPRKVSNILEALVLSFYLITISFLEEAECISMLNTQKSILYTRYRIATRQALINAQFLSSSNLRILQAYAMFMWSARSSYRCDTLFSLSGVAIRLARKMGLHRDGSLLGLSPFETEMRRRLWWHLFSVDFRICDIMGFKPSMDLLCCDTQMPLNVPDEDLWPEMVASPPARHGITSMTFCLIRCEVIEFLRNLNSSLPGRDGWDIFVGADFTVARKESLICQIEDLLERKYLRYCDPFNSLHNLVSVMARWTICRLRLFAHNPRRYIDSSIPIPQRERDIVFTTASSLLDYASMAPDNPSLKKYRWRVHVSYLWNIVLHILIETRHRKQAPEVDRVWKLIGVVFSKYPQFFEKSTAVAYTALSKWVLEVWDNYVDNMHAASLPSPSTPEYISAMRRGLMQSRRAENVSDLRVSIDSSHTAQTVEDLRNCQSRKQDGNLNDFESFSDILSFERSLDEWLHWEQLVAEEGGFSPPDAL</sequence>
<dbReference type="EMBL" id="JAPDRN010000033">
    <property type="protein sequence ID" value="KAJ9635644.1"/>
    <property type="molecule type" value="Genomic_DNA"/>
</dbReference>
<comment type="subcellular location">
    <subcellularLocation>
        <location evidence="1">Nucleus</location>
    </subcellularLocation>
</comment>
<evidence type="ECO:0000313" key="5">
    <source>
        <dbReference type="EMBL" id="KAJ9635644.1"/>
    </source>
</evidence>
<dbReference type="GO" id="GO:0008270">
    <property type="term" value="F:zinc ion binding"/>
    <property type="evidence" value="ECO:0007669"/>
    <property type="project" value="InterPro"/>
</dbReference>
<feature type="compositionally biased region" description="Basic and acidic residues" evidence="3">
    <location>
        <begin position="74"/>
        <end position="86"/>
    </location>
</feature>
<feature type="domain" description="Xylanolytic transcriptional activator regulatory" evidence="4">
    <location>
        <begin position="281"/>
        <end position="354"/>
    </location>
</feature>
<accession>A0AA38Y572</accession>
<reference evidence="5" key="1">
    <citation type="submission" date="2022-10" db="EMBL/GenBank/DDBJ databases">
        <title>Culturing micro-colonial fungi from biological soil crusts in the Mojave desert and describing Neophaeococcomyces mojavensis, and introducing the new genera and species Taxawa tesnikishii.</title>
        <authorList>
            <person name="Kurbessoian T."/>
            <person name="Stajich J.E."/>
        </authorList>
    </citation>
    <scope>NUCLEOTIDE SEQUENCE</scope>
    <source>
        <strain evidence="5">TK_35</strain>
    </source>
</reference>
<gene>
    <name evidence="5" type="ORF">H2204_005818</name>
</gene>
<dbReference type="InterPro" id="IPR050613">
    <property type="entry name" value="Sec_Metabolite_Reg"/>
</dbReference>
<evidence type="ECO:0000256" key="3">
    <source>
        <dbReference type="SAM" id="MobiDB-lite"/>
    </source>
</evidence>